<dbReference type="EC" id="4.6.1.1" evidence="4 16"/>
<protein>
    <recommendedName>
        <fullName evidence="4 16">adenylate cyclase</fullName>
        <ecNumber evidence="4 16">4.6.1.1</ecNumber>
    </recommendedName>
</protein>
<evidence type="ECO:0000256" key="8">
    <source>
        <dbReference type="ARBA" id="ARBA00022741"/>
    </source>
</evidence>
<dbReference type="KEGG" id="ccin:107267175"/>
<feature type="binding site" evidence="17">
    <location>
        <begin position="977"/>
        <end position="979"/>
    </location>
    <ligand>
        <name>ATP</name>
        <dbReference type="ChEBI" id="CHEBI:30616"/>
    </ligand>
</feature>
<dbReference type="Gene3D" id="3.30.70.1230">
    <property type="entry name" value="Nucleotide cyclase"/>
    <property type="match status" value="2"/>
</dbReference>
<feature type="transmembrane region" description="Helical" evidence="21">
    <location>
        <begin position="561"/>
        <end position="582"/>
    </location>
</feature>
<feature type="domain" description="Guanylate cyclase" evidence="22">
    <location>
        <begin position="266"/>
        <end position="393"/>
    </location>
</feature>
<evidence type="ECO:0000256" key="4">
    <source>
        <dbReference type="ARBA" id="ARBA00012201"/>
    </source>
</evidence>
<dbReference type="RefSeq" id="XP_015594005.1">
    <property type="nucleotide sequence ID" value="XM_015738519.2"/>
</dbReference>
<comment type="catalytic activity">
    <reaction evidence="1 16">
        <text>ATP = 3',5'-cyclic AMP + diphosphate</text>
        <dbReference type="Rhea" id="RHEA:15389"/>
        <dbReference type="ChEBI" id="CHEBI:30616"/>
        <dbReference type="ChEBI" id="CHEBI:33019"/>
        <dbReference type="ChEBI" id="CHEBI:58165"/>
        <dbReference type="EC" id="4.6.1.1"/>
    </reaction>
</comment>
<feature type="region of interest" description="Disordered" evidence="20">
    <location>
        <begin position="444"/>
        <end position="478"/>
    </location>
</feature>
<feature type="binding site" evidence="17">
    <location>
        <position position="894"/>
    </location>
    <ligand>
        <name>ATP</name>
        <dbReference type="ChEBI" id="CHEBI:30616"/>
    </ligand>
</feature>
<evidence type="ECO:0000256" key="19">
    <source>
        <dbReference type="RuleBase" id="RU000405"/>
    </source>
</evidence>
<keyword evidence="10 16" id="KW-0460">Magnesium</keyword>
<name>A0AAJ7BUQ3_CEPCN</name>
<dbReference type="GO" id="GO:0005524">
    <property type="term" value="F:ATP binding"/>
    <property type="evidence" value="ECO:0007669"/>
    <property type="project" value="UniProtKB-UniRule"/>
</dbReference>
<evidence type="ECO:0000256" key="21">
    <source>
        <dbReference type="SAM" id="Phobius"/>
    </source>
</evidence>
<feature type="transmembrane region" description="Helical" evidence="21">
    <location>
        <begin position="59"/>
        <end position="81"/>
    </location>
</feature>
<feature type="domain" description="Guanylate cyclase" evidence="22">
    <location>
        <begin position="842"/>
        <end position="990"/>
    </location>
</feature>
<comment type="function">
    <text evidence="16">Catalyzes the formation of the signaling molecule cAMP in response to G-protein signaling.</text>
</comment>
<feature type="transmembrane region" description="Helical" evidence="21">
    <location>
        <begin position="756"/>
        <end position="776"/>
    </location>
</feature>
<feature type="transmembrane region" description="Helical" evidence="21">
    <location>
        <begin position="663"/>
        <end position="685"/>
    </location>
</feature>
<feature type="transmembrane region" description="Helical" evidence="21">
    <location>
        <begin position="137"/>
        <end position="156"/>
    </location>
</feature>
<feature type="transmembrane region" description="Helical" evidence="21">
    <location>
        <begin position="101"/>
        <end position="125"/>
    </location>
</feature>
<keyword evidence="7" id="KW-0677">Repeat</keyword>
<dbReference type="SMART" id="SM00044">
    <property type="entry name" value="CYCc"/>
    <property type="match status" value="2"/>
</dbReference>
<keyword evidence="14" id="KW-0325">Glycoprotein</keyword>
<evidence type="ECO:0000256" key="13">
    <source>
        <dbReference type="ARBA" id="ARBA00023136"/>
    </source>
</evidence>
<keyword evidence="5 21" id="KW-0812">Transmembrane</keyword>
<dbReference type="GO" id="GO:0004016">
    <property type="term" value="F:adenylate cyclase activity"/>
    <property type="evidence" value="ECO:0007669"/>
    <property type="project" value="UniProtKB-EC"/>
</dbReference>
<feature type="transmembrane region" description="Helical" evidence="21">
    <location>
        <begin position="162"/>
        <end position="183"/>
    </location>
</feature>
<gene>
    <name evidence="24" type="primary">LOC107267175</name>
</gene>
<dbReference type="InterPro" id="IPR029787">
    <property type="entry name" value="Nucleotide_cyclase"/>
</dbReference>
<dbReference type="GO" id="GO:0035556">
    <property type="term" value="P:intracellular signal transduction"/>
    <property type="evidence" value="ECO:0007669"/>
    <property type="project" value="InterPro"/>
</dbReference>
<feature type="binding site" evidence="18">
    <location>
        <position position="272"/>
    </location>
    <ligand>
        <name>Mg(2+)</name>
        <dbReference type="ChEBI" id="CHEBI:18420"/>
        <label>2</label>
        <note>catalytic</note>
    </ligand>
</feature>
<evidence type="ECO:0000256" key="2">
    <source>
        <dbReference type="ARBA" id="ARBA00001936"/>
    </source>
</evidence>
<dbReference type="InterPro" id="IPR018297">
    <property type="entry name" value="A/G_cyclase_CS"/>
</dbReference>
<keyword evidence="23" id="KW-1185">Reference proteome</keyword>
<feature type="compositionally biased region" description="Basic and acidic residues" evidence="20">
    <location>
        <begin position="444"/>
        <end position="460"/>
    </location>
</feature>
<dbReference type="CDD" id="cd07302">
    <property type="entry name" value="CHD"/>
    <property type="match status" value="2"/>
</dbReference>
<evidence type="ECO:0000256" key="14">
    <source>
        <dbReference type="ARBA" id="ARBA00023180"/>
    </source>
</evidence>
<feature type="binding site" evidence="18">
    <location>
        <position position="271"/>
    </location>
    <ligand>
        <name>Mg(2+)</name>
        <dbReference type="ChEBI" id="CHEBI:18420"/>
        <label>1</label>
        <note>catalytic</note>
    </ligand>
</feature>
<comment type="similarity">
    <text evidence="16 19">Belongs to the adenylyl cyclase class-4/guanylyl cyclase family.</text>
</comment>
<accession>A0AAJ7BUQ3</accession>
<evidence type="ECO:0000256" key="6">
    <source>
        <dbReference type="ARBA" id="ARBA00022723"/>
    </source>
</evidence>
<feature type="transmembrane region" description="Helical" evidence="21">
    <location>
        <begin position="28"/>
        <end position="52"/>
    </location>
</feature>
<evidence type="ECO:0000256" key="16">
    <source>
        <dbReference type="PIRNR" id="PIRNR039050"/>
    </source>
</evidence>
<evidence type="ECO:0000256" key="17">
    <source>
        <dbReference type="PIRSR" id="PIRSR039050-50"/>
    </source>
</evidence>
<feature type="transmembrane region" description="Helical" evidence="21">
    <location>
        <begin position="588"/>
        <end position="610"/>
    </location>
</feature>
<evidence type="ECO:0000256" key="20">
    <source>
        <dbReference type="SAM" id="MobiDB-lite"/>
    </source>
</evidence>
<dbReference type="InterPro" id="IPR030672">
    <property type="entry name" value="Adcy"/>
</dbReference>
<feature type="binding site" evidence="18">
    <location>
        <position position="271"/>
    </location>
    <ligand>
        <name>Mg(2+)</name>
        <dbReference type="ChEBI" id="CHEBI:18420"/>
        <label>2</label>
        <note>catalytic</note>
    </ligand>
</feature>
<dbReference type="FunFam" id="3.30.70.1230:FF:000001">
    <property type="entry name" value="Adenylate cyclase"/>
    <property type="match status" value="1"/>
</dbReference>
<dbReference type="Pfam" id="PF00211">
    <property type="entry name" value="Guanylate_cyc"/>
    <property type="match status" value="2"/>
</dbReference>
<keyword evidence="13 16" id="KW-0472">Membrane</keyword>
<evidence type="ECO:0000313" key="24">
    <source>
        <dbReference type="RefSeq" id="XP_015594005.1"/>
    </source>
</evidence>
<dbReference type="AlphaFoldDB" id="A0AAJ7BUQ3"/>
<comment type="cofactor">
    <cofactor evidence="2">
        <name>Mn(2+)</name>
        <dbReference type="ChEBI" id="CHEBI:29035"/>
    </cofactor>
</comment>
<dbReference type="GO" id="GO:0007193">
    <property type="term" value="P:adenylate cyclase-inhibiting G protein-coupled receptor signaling pathway"/>
    <property type="evidence" value="ECO:0007669"/>
    <property type="project" value="TreeGrafter"/>
</dbReference>
<keyword evidence="18" id="KW-0464">Manganese</keyword>
<comment type="cofactor">
    <cofactor evidence="18">
        <name>Mg(2+)</name>
        <dbReference type="ChEBI" id="CHEBI:18420"/>
    </cofactor>
    <cofactor evidence="18">
        <name>Mn(2+)</name>
        <dbReference type="ChEBI" id="CHEBI:29035"/>
    </cofactor>
    <text evidence="18">Binds 2 magnesium ions per subunit. Is also active with manganese (in vitro).</text>
</comment>
<dbReference type="GeneID" id="107267175"/>
<dbReference type="PROSITE" id="PS50125">
    <property type="entry name" value="GUANYLATE_CYCLASE_2"/>
    <property type="match status" value="2"/>
</dbReference>
<dbReference type="PIRSF" id="PIRSF039050">
    <property type="entry name" value="Ade_cyc"/>
    <property type="match status" value="1"/>
</dbReference>
<keyword evidence="11 21" id="KW-1133">Transmembrane helix</keyword>
<evidence type="ECO:0000256" key="5">
    <source>
        <dbReference type="ARBA" id="ARBA00022692"/>
    </source>
</evidence>
<keyword evidence="6 16" id="KW-0479">Metal-binding</keyword>
<dbReference type="PROSITE" id="PS00452">
    <property type="entry name" value="GUANYLATE_CYCLASE_1"/>
    <property type="match status" value="2"/>
</dbReference>
<feature type="binding site" evidence="17">
    <location>
        <begin position="313"/>
        <end position="315"/>
    </location>
    <ligand>
        <name>ATP</name>
        <dbReference type="ChEBI" id="CHEBI:30616"/>
    </ligand>
</feature>
<dbReference type="GO" id="GO:0006171">
    <property type="term" value="P:cAMP biosynthetic process"/>
    <property type="evidence" value="ECO:0007669"/>
    <property type="project" value="UniProtKB-KW"/>
</dbReference>
<feature type="binding site" evidence="17">
    <location>
        <begin position="271"/>
        <end position="276"/>
    </location>
    <ligand>
        <name>ATP</name>
        <dbReference type="ChEBI" id="CHEBI:30616"/>
    </ligand>
</feature>
<feature type="transmembrane region" description="Helical" evidence="21">
    <location>
        <begin position="691"/>
        <end position="711"/>
    </location>
</feature>
<evidence type="ECO:0000256" key="1">
    <source>
        <dbReference type="ARBA" id="ARBA00001593"/>
    </source>
</evidence>
<evidence type="ECO:0000256" key="18">
    <source>
        <dbReference type="PIRSR" id="PIRSR039050-51"/>
    </source>
</evidence>
<dbReference type="FunFam" id="3.30.70.1230:FF:000014">
    <property type="entry name" value="adenylate cyclase type 9"/>
    <property type="match status" value="1"/>
</dbReference>
<evidence type="ECO:0000256" key="12">
    <source>
        <dbReference type="ARBA" id="ARBA00022998"/>
    </source>
</evidence>
<evidence type="ECO:0000259" key="22">
    <source>
        <dbReference type="PROSITE" id="PS50125"/>
    </source>
</evidence>
<proteinExistence type="inferred from homology"/>
<dbReference type="Proteomes" id="UP000694920">
    <property type="component" value="Unplaced"/>
</dbReference>
<feature type="transmembrane region" description="Helical" evidence="21">
    <location>
        <begin position="718"/>
        <end position="736"/>
    </location>
</feature>
<feature type="binding site" evidence="18">
    <location>
        <position position="315"/>
    </location>
    <ligand>
        <name>Mg(2+)</name>
        <dbReference type="ChEBI" id="CHEBI:18420"/>
        <label>2</label>
        <note>catalytic</note>
    </ligand>
</feature>
<keyword evidence="9 16" id="KW-0067">ATP-binding</keyword>
<evidence type="ECO:0000256" key="3">
    <source>
        <dbReference type="ARBA" id="ARBA00004141"/>
    </source>
</evidence>
<evidence type="ECO:0000313" key="23">
    <source>
        <dbReference type="Proteomes" id="UP000694920"/>
    </source>
</evidence>
<dbReference type="PANTHER" id="PTHR45627:SF12">
    <property type="entry name" value="ADENYLATE CYCLASE TYPE 2"/>
    <property type="match status" value="1"/>
</dbReference>
<sequence length="1045" mass="117382">MEEAEFPEDESVKELAELRDRYEGKLTASLYTGSLLVAAIATFIALVALCYLHSSDLTYVLVPVTTLTTMLLSSLSLLVVTQFPSMLSSRRTRLLVGMASSIILGLGILVLGGVIPIFVGVLSFVSALPRLENHRPTIVAFALVLLHLGKLLYEFIRNNDLPYSQLVGETILLLAGCAAGLYFRNLTARAHRRTFAGTKTVIESRVKLECEREQQEQLLLSVIPAYIAAEVKRNIMLKMADACQEVSKHKQTRFHEMYVQRHNNVSILYADIVNFTPLSEQLSASDLVKTLNELFGRFDQIAQDNQCMRIKILGDCYYCVSGLPVSRPNHAYNCVNMGLQMIEAIRFVREATCFNVDMRIGIHTGNVLCGVLGLRKWQFDVWSDDVTLANHMESGGLPGRVHVTKATLLQLRDRFEVEPGDGGSRESYLAEHKVETYLIIPPKKSNEENRGLENGEEQRNHGNQASSGPAPSRSRPSSKMTKYVECWGADKPFANIAEATLAKNIGLTSIAMIESNLLPHSTNFFDVKQWCATREGMSQLTYWFDDKDQEQRYREQPDHQYPLYVLAANVLYIAMFCIQVIYLPRNITVYGCYTAGLVTLLMFTIISWYASEKSTRPGSGGGIRSRGRTSIVDNCAGDNVSVVTSVGIVEDSTHIFLSRGFRIAVYLITALLAAASSVVSLFDFWEQDPAKYYHLAPAYLFCAALALLIGWSHLRVGFFLKLGVMISTVIVVLVTFSRAPLIDLYYVKHKNEFFGINYLVQLGYLLILITLLLHILDRQIEYTTRTDFLWKSKLRVEQDEVETMRGINKILLENILPAHVADHFLATRTTQDLYHERYSSIAVMFASIPNYKEFYDETDINKQGLECLRLLNEIICDFDYLLLKPKFSGIEKIKTIGSTYMLASGLSPGKEDEANGKINPKKQKDHNVIVLVEFAIALMTVLDQINRESFQRFKLRMGLHHGPVIAGVVGAQKPQYDIWGNTVNVASRMDSCGVIGKLQVTEDTANILKNAGYELICRGPTYVKGKGTLTTYFVKTPFDDKQDNY</sequence>
<evidence type="ECO:0000256" key="15">
    <source>
        <dbReference type="ARBA" id="ARBA00023239"/>
    </source>
</evidence>
<reference evidence="24" key="1">
    <citation type="submission" date="2025-08" db="UniProtKB">
        <authorList>
            <consortium name="RefSeq"/>
        </authorList>
    </citation>
    <scope>IDENTIFICATION</scope>
</reference>
<feature type="compositionally biased region" description="Low complexity" evidence="20">
    <location>
        <begin position="465"/>
        <end position="478"/>
    </location>
</feature>
<evidence type="ECO:0000256" key="11">
    <source>
        <dbReference type="ARBA" id="ARBA00022989"/>
    </source>
</evidence>
<organism evidence="23 24">
    <name type="scientific">Cephus cinctus</name>
    <name type="common">Wheat stem sawfly</name>
    <dbReference type="NCBI Taxonomy" id="211228"/>
    <lineage>
        <taxon>Eukaryota</taxon>
        <taxon>Metazoa</taxon>
        <taxon>Ecdysozoa</taxon>
        <taxon>Arthropoda</taxon>
        <taxon>Hexapoda</taxon>
        <taxon>Insecta</taxon>
        <taxon>Pterygota</taxon>
        <taxon>Neoptera</taxon>
        <taxon>Endopterygota</taxon>
        <taxon>Hymenoptera</taxon>
        <taxon>Cephoidea</taxon>
        <taxon>Cephidae</taxon>
        <taxon>Cephus</taxon>
    </lineage>
</organism>
<evidence type="ECO:0000256" key="9">
    <source>
        <dbReference type="ARBA" id="ARBA00022840"/>
    </source>
</evidence>
<feature type="binding site" evidence="17">
    <location>
        <position position="359"/>
    </location>
    <ligand>
        <name>ATP</name>
        <dbReference type="ChEBI" id="CHEBI:30616"/>
    </ligand>
</feature>
<keyword evidence="8 16" id="KW-0547">Nucleotide-binding</keyword>
<keyword evidence="12 16" id="KW-0115">cAMP biosynthesis</keyword>
<dbReference type="InterPro" id="IPR001054">
    <property type="entry name" value="A/G_cyclase"/>
</dbReference>
<keyword evidence="15 16" id="KW-0456">Lyase</keyword>
<dbReference type="SUPFAM" id="SSF55073">
    <property type="entry name" value="Nucleotide cyclase"/>
    <property type="match status" value="2"/>
</dbReference>
<evidence type="ECO:0000256" key="7">
    <source>
        <dbReference type="ARBA" id="ARBA00022737"/>
    </source>
</evidence>
<dbReference type="GO" id="GO:0005886">
    <property type="term" value="C:plasma membrane"/>
    <property type="evidence" value="ECO:0007669"/>
    <property type="project" value="InterPro"/>
</dbReference>
<dbReference type="GO" id="GO:0007189">
    <property type="term" value="P:adenylate cyclase-activating G protein-coupled receptor signaling pathway"/>
    <property type="evidence" value="ECO:0007669"/>
    <property type="project" value="TreeGrafter"/>
</dbReference>
<evidence type="ECO:0000256" key="10">
    <source>
        <dbReference type="ARBA" id="ARBA00022842"/>
    </source>
</evidence>
<dbReference type="CTD" id="108"/>
<dbReference type="PANTHER" id="PTHR45627">
    <property type="entry name" value="ADENYLATE CYCLASE TYPE 1"/>
    <property type="match status" value="1"/>
</dbReference>
<feature type="binding site" evidence="17">
    <location>
        <begin position="984"/>
        <end position="988"/>
    </location>
    <ligand>
        <name>ATP</name>
        <dbReference type="ChEBI" id="CHEBI:30616"/>
    </ligand>
</feature>
<feature type="binding site" evidence="18">
    <location>
        <position position="315"/>
    </location>
    <ligand>
        <name>Mg(2+)</name>
        <dbReference type="ChEBI" id="CHEBI:18420"/>
        <label>1</label>
        <note>catalytic</note>
    </ligand>
</feature>
<dbReference type="GO" id="GO:0046872">
    <property type="term" value="F:metal ion binding"/>
    <property type="evidence" value="ECO:0007669"/>
    <property type="project" value="UniProtKB-KW"/>
</dbReference>
<feature type="binding site" evidence="17">
    <location>
        <position position="1024"/>
    </location>
    <ligand>
        <name>ATP</name>
        <dbReference type="ChEBI" id="CHEBI:30616"/>
    </ligand>
</feature>
<comment type="subcellular location">
    <subcellularLocation>
        <location evidence="3">Membrane</location>
        <topology evidence="3">Multi-pass membrane protein</topology>
    </subcellularLocation>
</comment>